<dbReference type="EMBL" id="KN838541">
    <property type="protein sequence ID" value="KIK08720.1"/>
    <property type="molecule type" value="Genomic_DNA"/>
</dbReference>
<feature type="region of interest" description="Disordered" evidence="9">
    <location>
        <begin position="465"/>
        <end position="507"/>
    </location>
</feature>
<dbReference type="Pfam" id="PF25084">
    <property type="entry name" value="LbH_EIF2B"/>
    <property type="match status" value="1"/>
</dbReference>
<dbReference type="GO" id="GO:0005851">
    <property type="term" value="C:eukaryotic translation initiation factor 2B complex"/>
    <property type="evidence" value="ECO:0007669"/>
    <property type="project" value="TreeGrafter"/>
</dbReference>
<dbReference type="GO" id="GO:0003743">
    <property type="term" value="F:translation initiation factor activity"/>
    <property type="evidence" value="ECO:0007669"/>
    <property type="project" value="UniProtKB-KW"/>
</dbReference>
<dbReference type="InterPro" id="IPR016024">
    <property type="entry name" value="ARM-type_fold"/>
</dbReference>
<evidence type="ECO:0000256" key="6">
    <source>
        <dbReference type="ARBA" id="ARBA00044144"/>
    </source>
</evidence>
<dbReference type="Pfam" id="PF00483">
    <property type="entry name" value="NTP_transferase"/>
    <property type="match status" value="1"/>
</dbReference>
<protein>
    <recommendedName>
        <fullName evidence="6">Translation initiation factor eIF2B subunit epsilon</fullName>
    </recommendedName>
    <alternativeName>
        <fullName evidence="7">eIF2B GDP-GTP exchange factor subunit epsilon</fullName>
    </alternativeName>
</protein>
<sequence>MSSKAAPAGKDKLIDEDEEVLQAVILADSFNKRFRPLTTRKPRCLLPICNAPLLDWTFESLALAGVQEVFVICRSHAQLVKEAIKESKWSKPGSGMKIVPIMTAKETFSPGDAMRDIYTRGLVTSDFVLVMGDLVSNIRIDEVVRVHKERRKTNKDAIMTMVVKESGVRHRTRARGESSVFVLDRETSECLYYEALTGYPRNNVVRIPREMLATHPEVEIRNDLIDCSIDVCSVEVPSLFQDNFDYLDIRRDFVHGILTSDLLMKNIHCYVAKDGYAARVQDTRSYESISKDILSRWTFPLVPDDNHPGGHIYEHTRGNRYIAKDDSVVLARTCKIGTNTLIGSSTQVSENASIDASVIGQHCNIGAGSTVSNSYIFENTVIGANCTIERSIIGAGVNIKDNTHIAKGCLIGDGVIVGPDSVIQPYERLSTRQGPPVNGNDDNDDEEDDSDLEEVEASMFLGDSASDLDISDAGSISSDSDSESDFSDTDSHAELESSAGRSDLSLPLDMPSIIPGSGLMADSEFRIEVKQSLERAFSEGHSVENAAVELKTLRMASNVPLSRVKEAVVAAIVEKIPIVDGDPAVQRRKIAAVVGRWGELINRIGGVDPIETVCILQAHCATSTRMPLFGQILAALYQEDIVEEDDIRAWHKLPIAQGEGRKPGPETENLQRCLTIGAHMIRQFDEQESDSEEEESEDEVLKAGKVVAKPVKVEETPETTEESESEDDDSKSSGDVSKEADSTDVEEDGESSEDSEE</sequence>
<evidence type="ECO:0000256" key="2">
    <source>
        <dbReference type="ARBA" id="ARBA00007878"/>
    </source>
</evidence>
<evidence type="ECO:0000256" key="3">
    <source>
        <dbReference type="ARBA" id="ARBA00022490"/>
    </source>
</evidence>
<dbReference type="InterPro" id="IPR056764">
    <property type="entry name" value="LbH_EIF2B3/5"/>
</dbReference>
<dbReference type="InterPro" id="IPR005835">
    <property type="entry name" value="NTP_transferase_dom"/>
</dbReference>
<evidence type="ECO:0000259" key="10">
    <source>
        <dbReference type="PROSITE" id="PS51363"/>
    </source>
</evidence>
<feature type="domain" description="W2" evidence="10">
    <location>
        <begin position="519"/>
        <end position="694"/>
    </location>
</feature>
<name>A0A0C9X915_9AGAR</name>
<dbReference type="STRING" id="1095629.A0A0C9X915"/>
<feature type="compositionally biased region" description="Acidic residues" evidence="9">
    <location>
        <begin position="441"/>
        <end position="452"/>
    </location>
</feature>
<keyword evidence="4" id="KW-0396">Initiation factor</keyword>
<dbReference type="PANTHER" id="PTHR45887:SF1">
    <property type="entry name" value="TRANSLATION INITIATION FACTOR EIF-2B SUBUNIT EPSILON"/>
    <property type="match status" value="1"/>
</dbReference>
<dbReference type="Gene3D" id="3.90.550.10">
    <property type="entry name" value="Spore Coat Polysaccharide Biosynthesis Protein SpsA, Chain A"/>
    <property type="match status" value="1"/>
</dbReference>
<gene>
    <name evidence="11" type="ORF">K443DRAFT_658657</name>
</gene>
<evidence type="ECO:0000313" key="11">
    <source>
        <dbReference type="EMBL" id="KIK08720.1"/>
    </source>
</evidence>
<dbReference type="OrthoDB" id="424572at2759"/>
<dbReference type="FunFam" id="3.90.550.10:FF:000066">
    <property type="entry name" value="Translation initiation factor eIF-2B subunit epsilon"/>
    <property type="match status" value="1"/>
</dbReference>
<reference evidence="11 12" key="1">
    <citation type="submission" date="2014-04" db="EMBL/GenBank/DDBJ databases">
        <authorList>
            <consortium name="DOE Joint Genome Institute"/>
            <person name="Kuo A."/>
            <person name="Kohler A."/>
            <person name="Nagy L.G."/>
            <person name="Floudas D."/>
            <person name="Copeland A."/>
            <person name="Barry K.W."/>
            <person name="Cichocki N."/>
            <person name="Veneault-Fourrey C."/>
            <person name="LaButti K."/>
            <person name="Lindquist E.A."/>
            <person name="Lipzen A."/>
            <person name="Lundell T."/>
            <person name="Morin E."/>
            <person name="Murat C."/>
            <person name="Sun H."/>
            <person name="Tunlid A."/>
            <person name="Henrissat B."/>
            <person name="Grigoriev I.V."/>
            <person name="Hibbett D.S."/>
            <person name="Martin F."/>
            <person name="Nordberg H.P."/>
            <person name="Cantor M.N."/>
            <person name="Hua S.X."/>
        </authorList>
    </citation>
    <scope>NUCLEOTIDE SEQUENCE [LARGE SCALE GENOMIC DNA]</scope>
    <source>
        <strain evidence="11 12">LaAM-08-1</strain>
    </source>
</reference>
<dbReference type="GO" id="GO:0005829">
    <property type="term" value="C:cytosol"/>
    <property type="evidence" value="ECO:0007669"/>
    <property type="project" value="UniProtKB-SubCell"/>
</dbReference>
<feature type="region of interest" description="Disordered" evidence="9">
    <location>
        <begin position="685"/>
        <end position="757"/>
    </location>
</feature>
<feature type="compositionally biased region" description="Low complexity" evidence="9">
    <location>
        <begin position="465"/>
        <end position="479"/>
    </location>
</feature>
<evidence type="ECO:0000256" key="1">
    <source>
        <dbReference type="ARBA" id="ARBA00004514"/>
    </source>
</evidence>
<organism evidence="11 12">
    <name type="scientific">Laccaria amethystina LaAM-08-1</name>
    <dbReference type="NCBI Taxonomy" id="1095629"/>
    <lineage>
        <taxon>Eukaryota</taxon>
        <taxon>Fungi</taxon>
        <taxon>Dikarya</taxon>
        <taxon>Basidiomycota</taxon>
        <taxon>Agaricomycotina</taxon>
        <taxon>Agaricomycetes</taxon>
        <taxon>Agaricomycetidae</taxon>
        <taxon>Agaricales</taxon>
        <taxon>Agaricineae</taxon>
        <taxon>Hydnangiaceae</taxon>
        <taxon>Laccaria</taxon>
    </lineage>
</organism>
<dbReference type="InterPro" id="IPR035543">
    <property type="entry name" value="eIF-2B_epsilon_N"/>
</dbReference>
<dbReference type="InterPro" id="IPR044123">
    <property type="entry name" value="W2_eIF2B_epsilon"/>
</dbReference>
<evidence type="ECO:0000256" key="9">
    <source>
        <dbReference type="SAM" id="MobiDB-lite"/>
    </source>
</evidence>
<dbReference type="PANTHER" id="PTHR45887">
    <property type="entry name" value="TRANSLATION INITIATION FACTOR EIF-2B SUBUNIT EPSILON"/>
    <property type="match status" value="1"/>
</dbReference>
<dbReference type="SUPFAM" id="SSF53448">
    <property type="entry name" value="Nucleotide-diphospho-sugar transferases"/>
    <property type="match status" value="1"/>
</dbReference>
<dbReference type="PROSITE" id="PS51363">
    <property type="entry name" value="W2"/>
    <property type="match status" value="1"/>
</dbReference>
<evidence type="ECO:0000313" key="12">
    <source>
        <dbReference type="Proteomes" id="UP000054477"/>
    </source>
</evidence>
<dbReference type="Gene3D" id="1.25.40.180">
    <property type="match status" value="1"/>
</dbReference>
<dbReference type="InterPro" id="IPR011004">
    <property type="entry name" value="Trimer_LpxA-like_sf"/>
</dbReference>
<comment type="subcellular location">
    <subcellularLocation>
        <location evidence="1">Cytoplasm</location>
        <location evidence="1">Cytosol</location>
    </subcellularLocation>
</comment>
<dbReference type="GO" id="GO:0031369">
    <property type="term" value="F:translation initiation factor binding"/>
    <property type="evidence" value="ECO:0007669"/>
    <property type="project" value="InterPro"/>
</dbReference>
<dbReference type="SUPFAM" id="SSF51161">
    <property type="entry name" value="Trimeric LpxA-like enzymes"/>
    <property type="match status" value="1"/>
</dbReference>
<dbReference type="CDD" id="cd11558">
    <property type="entry name" value="W2_eIF2B_epsilon"/>
    <property type="match status" value="1"/>
</dbReference>
<dbReference type="InterPro" id="IPR003307">
    <property type="entry name" value="W2_domain"/>
</dbReference>
<evidence type="ECO:0000256" key="7">
    <source>
        <dbReference type="ARBA" id="ARBA00044345"/>
    </source>
</evidence>
<feature type="compositionally biased region" description="Acidic residues" evidence="9">
    <location>
        <begin position="686"/>
        <end position="698"/>
    </location>
</feature>
<evidence type="ECO:0000256" key="4">
    <source>
        <dbReference type="ARBA" id="ARBA00022540"/>
    </source>
</evidence>
<feature type="compositionally biased region" description="Acidic residues" evidence="9">
    <location>
        <begin position="742"/>
        <end position="757"/>
    </location>
</feature>
<dbReference type="AlphaFoldDB" id="A0A0C9X915"/>
<dbReference type="CDD" id="cd04197">
    <property type="entry name" value="eIF-2B_epsilon_N"/>
    <property type="match status" value="1"/>
</dbReference>
<keyword evidence="5" id="KW-0648">Protein biosynthesis</keyword>
<feature type="region of interest" description="Disordered" evidence="9">
    <location>
        <begin position="428"/>
        <end position="452"/>
    </location>
</feature>
<dbReference type="GO" id="GO:0005085">
    <property type="term" value="F:guanyl-nucleotide exchange factor activity"/>
    <property type="evidence" value="ECO:0007669"/>
    <property type="project" value="InterPro"/>
</dbReference>
<accession>A0A0C9X915</accession>
<dbReference type="InterPro" id="IPR051956">
    <property type="entry name" value="eIF2B_epsilon"/>
</dbReference>
<dbReference type="SUPFAM" id="SSF48371">
    <property type="entry name" value="ARM repeat"/>
    <property type="match status" value="1"/>
</dbReference>
<comment type="similarity">
    <text evidence="2">Belongs to the eIF-2B gamma/epsilon subunits family.</text>
</comment>
<feature type="compositionally biased region" description="Basic and acidic residues" evidence="9">
    <location>
        <begin position="730"/>
        <end position="741"/>
    </location>
</feature>
<keyword evidence="3" id="KW-0963">Cytoplasm</keyword>
<comment type="subunit">
    <text evidence="8">Component of the translation initiation factor 2B (eIF2B) complex which is a heterodecamer of two sets of five different subunits: alpha, beta, gamma, delta and epsilon. Subunits alpha, beta and delta comprise a regulatory subcomplex and subunits epsilon and gamma comprise a catalytic subcomplex. Within the complex, the hexameric regulatory complex resides at the center, with the two heterodimeric catalytic subcomplexes bound on opposite sides.</text>
</comment>
<dbReference type="Gene3D" id="2.160.10.10">
    <property type="entry name" value="Hexapeptide repeat proteins"/>
    <property type="match status" value="1"/>
</dbReference>
<dbReference type="HOGENOM" id="CLU_012507_0_0_1"/>
<dbReference type="Pfam" id="PF02020">
    <property type="entry name" value="W2"/>
    <property type="match status" value="1"/>
</dbReference>
<reference evidence="12" key="2">
    <citation type="submission" date="2015-01" db="EMBL/GenBank/DDBJ databases">
        <title>Evolutionary Origins and Diversification of the Mycorrhizal Mutualists.</title>
        <authorList>
            <consortium name="DOE Joint Genome Institute"/>
            <consortium name="Mycorrhizal Genomics Consortium"/>
            <person name="Kohler A."/>
            <person name="Kuo A."/>
            <person name="Nagy L.G."/>
            <person name="Floudas D."/>
            <person name="Copeland A."/>
            <person name="Barry K.W."/>
            <person name="Cichocki N."/>
            <person name="Veneault-Fourrey C."/>
            <person name="LaButti K."/>
            <person name="Lindquist E.A."/>
            <person name="Lipzen A."/>
            <person name="Lundell T."/>
            <person name="Morin E."/>
            <person name="Murat C."/>
            <person name="Riley R."/>
            <person name="Ohm R."/>
            <person name="Sun H."/>
            <person name="Tunlid A."/>
            <person name="Henrissat B."/>
            <person name="Grigoriev I.V."/>
            <person name="Hibbett D.S."/>
            <person name="Martin F."/>
        </authorList>
    </citation>
    <scope>NUCLEOTIDE SEQUENCE [LARGE SCALE GENOMIC DNA]</scope>
    <source>
        <strain evidence="12">LaAM-08-1</strain>
    </source>
</reference>
<proteinExistence type="inferred from homology"/>
<feature type="compositionally biased region" description="Acidic residues" evidence="9">
    <location>
        <begin position="716"/>
        <end position="729"/>
    </location>
</feature>
<keyword evidence="12" id="KW-1185">Reference proteome</keyword>
<evidence type="ECO:0000256" key="8">
    <source>
        <dbReference type="ARBA" id="ARBA00046432"/>
    </source>
</evidence>
<dbReference type="Proteomes" id="UP000054477">
    <property type="component" value="Unassembled WGS sequence"/>
</dbReference>
<dbReference type="InterPro" id="IPR029044">
    <property type="entry name" value="Nucleotide-diphossugar_trans"/>
</dbReference>
<evidence type="ECO:0000256" key="5">
    <source>
        <dbReference type="ARBA" id="ARBA00022917"/>
    </source>
</evidence>